<reference evidence="1" key="1">
    <citation type="submission" date="2019-03" db="EMBL/GenBank/DDBJ databases">
        <title>Lake Tanganyika Metagenome-Assembled Genomes (MAGs).</title>
        <authorList>
            <person name="Tran P."/>
        </authorList>
    </citation>
    <scope>NUCLEOTIDE SEQUENCE</scope>
    <source>
        <strain evidence="1">K_DeepCast_65m_m2_066</strain>
    </source>
</reference>
<comment type="caution">
    <text evidence="1">The sequence shown here is derived from an EMBL/GenBank/DDBJ whole genome shotgun (WGS) entry which is preliminary data.</text>
</comment>
<dbReference type="InterPro" id="IPR014710">
    <property type="entry name" value="RmlC-like_jellyroll"/>
</dbReference>
<proteinExistence type="predicted"/>
<organism evidence="1 2">
    <name type="scientific">Tectimicrobiota bacterium</name>
    <dbReference type="NCBI Taxonomy" id="2528274"/>
    <lineage>
        <taxon>Bacteria</taxon>
        <taxon>Pseudomonadati</taxon>
        <taxon>Nitrospinota/Tectimicrobiota group</taxon>
        <taxon>Candidatus Tectimicrobiota</taxon>
    </lineage>
</organism>
<dbReference type="Proteomes" id="UP000712673">
    <property type="component" value="Unassembled WGS sequence"/>
</dbReference>
<dbReference type="SUPFAM" id="SSF51182">
    <property type="entry name" value="RmlC-like cupins"/>
    <property type="match status" value="1"/>
</dbReference>
<dbReference type="AlphaFoldDB" id="A0A938B6N5"/>
<dbReference type="Gene3D" id="2.60.120.10">
    <property type="entry name" value="Jelly Rolls"/>
    <property type="match status" value="1"/>
</dbReference>
<sequence length="185" mass="20546">MAIYTLADYVQDMRTITSTTQDPNEIIARVGPLAERAALCRDWLQPHHYTCDAEQGFGVHLLHEEPDHTLAVFAIAWLPGRGAPPHNHGTWAVVSGVDGLETNIFWKRLDDGTRPGYAEICQNGVKPFGPGEVVAFLPHEIHSVENHTAAVTVSLHTYGKHLNYTGRSQFDPEAKVEKAFLVKQQ</sequence>
<gene>
    <name evidence="1" type="ORF">FJZ47_24240</name>
</gene>
<evidence type="ECO:0000313" key="1">
    <source>
        <dbReference type="EMBL" id="MBM3226888.1"/>
    </source>
</evidence>
<dbReference type="InterPro" id="IPR011051">
    <property type="entry name" value="RmlC_Cupin_sf"/>
</dbReference>
<name>A0A938B6N5_UNCTE</name>
<evidence type="ECO:0008006" key="3">
    <source>
        <dbReference type="Google" id="ProtNLM"/>
    </source>
</evidence>
<accession>A0A938B6N5</accession>
<dbReference type="EMBL" id="VGLS01001093">
    <property type="protein sequence ID" value="MBM3226888.1"/>
    <property type="molecule type" value="Genomic_DNA"/>
</dbReference>
<dbReference type="CDD" id="cd10548">
    <property type="entry name" value="cupin_CDO"/>
    <property type="match status" value="1"/>
</dbReference>
<protein>
    <recommendedName>
        <fullName evidence="3">Cysteine dioxygenase</fullName>
    </recommendedName>
</protein>
<evidence type="ECO:0000313" key="2">
    <source>
        <dbReference type="Proteomes" id="UP000712673"/>
    </source>
</evidence>